<dbReference type="GO" id="GO:0016787">
    <property type="term" value="F:hydrolase activity"/>
    <property type="evidence" value="ECO:0007669"/>
    <property type="project" value="UniProtKB-KW"/>
</dbReference>
<dbReference type="AlphaFoldDB" id="F4GFV9"/>
<feature type="signal peptide" evidence="3">
    <location>
        <begin position="1"/>
        <end position="23"/>
    </location>
</feature>
<organism evidence="5 6">
    <name type="scientific">Alicycliphilus denitrificans (strain DSM 14773 / CIP 107495 / K601)</name>
    <dbReference type="NCBI Taxonomy" id="596154"/>
    <lineage>
        <taxon>Bacteria</taxon>
        <taxon>Pseudomonadati</taxon>
        <taxon>Pseudomonadota</taxon>
        <taxon>Betaproteobacteria</taxon>
        <taxon>Burkholderiales</taxon>
        <taxon>Comamonadaceae</taxon>
        <taxon>Alicycliphilus</taxon>
    </lineage>
</organism>
<gene>
    <name evidence="5" type="ordered locus">Alide2_3873</name>
</gene>
<dbReference type="Pfam" id="PF14870">
    <property type="entry name" value="PSII_BNR"/>
    <property type="match status" value="2"/>
</dbReference>
<evidence type="ECO:0000313" key="5">
    <source>
        <dbReference type="EMBL" id="AEB86195.1"/>
    </source>
</evidence>
<protein>
    <submittedName>
        <fullName evidence="5">Glycosyl hydrolase</fullName>
    </submittedName>
</protein>
<sequence>MTIPKILPVLLAASLWMPLAGLAAPFQDVLDTPAQASALAAKSPINALARAGDRIVAVGQRGHILFSDDAGKTWQQAAVPVSSDLVAVHFPSAQKGWAVGHDGVILHSQDAGKTWVKQLDGRMAGQRMPAYYAQLAASGALGPADESAKLLDEVNRIAGQGAENPFLDVWFADEKTGFAVGAFNLIFRTQDGGQSWEPWFHRTVNPNRLHLYAVRQMAAGWFIVGEQGLVLKLDAAGKRFEALDTAYRGTFFGVLGSGPAVVVFGLRGNAFRSTDAGAHWTKVETGLQDGVTAGAVCRDGSLVLASQSGRILKGDSGAEHFSTLKLAQPVPASAVLCGDGDEVLVGGVRGIRAQKPN</sequence>
<evidence type="ECO:0000256" key="1">
    <source>
        <dbReference type="ARBA" id="ARBA00022531"/>
    </source>
</evidence>
<dbReference type="eggNOG" id="COG4447">
    <property type="taxonomic scope" value="Bacteria"/>
</dbReference>
<keyword evidence="5" id="KW-0378">Hydrolase</keyword>
<dbReference type="GO" id="GO:0015979">
    <property type="term" value="P:photosynthesis"/>
    <property type="evidence" value="ECO:0007669"/>
    <property type="project" value="UniProtKB-KW"/>
</dbReference>
<dbReference type="GO" id="GO:0009523">
    <property type="term" value="C:photosystem II"/>
    <property type="evidence" value="ECO:0007669"/>
    <property type="project" value="UniProtKB-KW"/>
</dbReference>
<dbReference type="Proteomes" id="UP000007938">
    <property type="component" value="Chromosome"/>
</dbReference>
<dbReference type="RefSeq" id="WP_013722940.1">
    <property type="nucleotide sequence ID" value="NC_015422.1"/>
</dbReference>
<dbReference type="PANTHER" id="PTHR47199:SF2">
    <property type="entry name" value="PHOTOSYSTEM II STABILITY_ASSEMBLY FACTOR HCF136, CHLOROPLASTIC"/>
    <property type="match status" value="1"/>
</dbReference>
<dbReference type="OrthoDB" id="9767885at2"/>
<feature type="domain" description="Photosynthesis system II assembly factor Ycf48/Hcf136-like" evidence="4">
    <location>
        <begin position="57"/>
        <end position="126"/>
    </location>
</feature>
<proteinExistence type="predicted"/>
<evidence type="ECO:0000256" key="3">
    <source>
        <dbReference type="SAM" id="SignalP"/>
    </source>
</evidence>
<feature type="domain" description="Photosynthesis system II assembly factor Ycf48/Hcf136-like" evidence="4">
    <location>
        <begin position="163"/>
        <end position="284"/>
    </location>
</feature>
<dbReference type="Gene3D" id="2.130.10.10">
    <property type="entry name" value="YVTN repeat-like/Quinoprotein amine dehydrogenase"/>
    <property type="match status" value="2"/>
</dbReference>
<evidence type="ECO:0000256" key="2">
    <source>
        <dbReference type="ARBA" id="ARBA00023276"/>
    </source>
</evidence>
<evidence type="ECO:0000259" key="4">
    <source>
        <dbReference type="Pfam" id="PF14870"/>
    </source>
</evidence>
<reference evidence="5 6" key="2">
    <citation type="submission" date="2011-04" db="EMBL/GenBank/DDBJ databases">
        <title>Complete sequence of chromosome of Alicycliphilus denitrificans K601.</title>
        <authorList>
            <consortium name="US DOE Joint Genome Institute"/>
            <person name="Lucas S."/>
            <person name="Han J."/>
            <person name="Lapidus A."/>
            <person name="Cheng J.-F."/>
            <person name="Goodwin L."/>
            <person name="Pitluck S."/>
            <person name="Peters L."/>
            <person name="Zeytun A."/>
            <person name="Detter J.C."/>
            <person name="Han C."/>
            <person name="Tapia R."/>
            <person name="Land M."/>
            <person name="Hauser L."/>
            <person name="Kyrpides N."/>
            <person name="Ivanova N."/>
            <person name="Mikhailova N."/>
            <person name="Pagani I."/>
            <person name="Oosterkamp M."/>
            <person name="Pieper D."/>
            <person name="van Berkel W."/>
            <person name="Langenhoff A."/>
            <person name="Smidt H."/>
            <person name="Stams A."/>
            <person name="Woyke T."/>
        </authorList>
    </citation>
    <scope>NUCLEOTIDE SEQUENCE [LARGE SCALE GENOMIC DNA]</scope>
    <source>
        <strain evidence="6">DSM 14773 / CIP 107495 / K601</strain>
    </source>
</reference>
<dbReference type="HOGENOM" id="CLU_063224_1_0_4"/>
<dbReference type="STRING" id="596154.Alide2_3873"/>
<dbReference type="InterPro" id="IPR015943">
    <property type="entry name" value="WD40/YVTN_repeat-like_dom_sf"/>
</dbReference>
<dbReference type="CDD" id="cd15482">
    <property type="entry name" value="Sialidase_non-viral"/>
    <property type="match status" value="1"/>
</dbReference>
<dbReference type="EMBL" id="CP002657">
    <property type="protein sequence ID" value="AEB86195.1"/>
    <property type="molecule type" value="Genomic_DNA"/>
</dbReference>
<accession>F4GFV9</accession>
<dbReference type="PANTHER" id="PTHR47199">
    <property type="entry name" value="PHOTOSYSTEM II STABILITY/ASSEMBLY FACTOR HCF136, CHLOROPLASTIC"/>
    <property type="match status" value="1"/>
</dbReference>
<reference evidence="5 6" key="1">
    <citation type="journal article" date="2011" name="J. Bacteriol.">
        <title>Genome Sequences of Alicycliphilus denitrificans Strains BC and K601T.</title>
        <authorList>
            <person name="Oosterkamp M.J."/>
            <person name="Veuskens T."/>
            <person name="Plugge C.M."/>
            <person name="Langenhoff A.A."/>
            <person name="Gerritse J."/>
            <person name="van Berkel W.J."/>
            <person name="Pieper D.H."/>
            <person name="Junca H."/>
            <person name="Goodwin L.A."/>
            <person name="Daligault H.E."/>
            <person name="Bruce D.C."/>
            <person name="Detter J.C."/>
            <person name="Tapia R."/>
            <person name="Han C.S."/>
            <person name="Land M.L."/>
            <person name="Hauser L.J."/>
            <person name="Smidt H."/>
            <person name="Stams A.J."/>
        </authorList>
    </citation>
    <scope>NUCLEOTIDE SEQUENCE [LARGE SCALE GENOMIC DNA]</scope>
    <source>
        <strain evidence="6">DSM 14773 / CIP 107495 / K601</strain>
    </source>
</reference>
<keyword evidence="2" id="KW-0604">Photosystem II</keyword>
<dbReference type="InterPro" id="IPR028203">
    <property type="entry name" value="PSII_CF48-like_dom"/>
</dbReference>
<evidence type="ECO:0000313" key="6">
    <source>
        <dbReference type="Proteomes" id="UP000007938"/>
    </source>
</evidence>
<feature type="chain" id="PRO_5003308427" evidence="3">
    <location>
        <begin position="24"/>
        <end position="357"/>
    </location>
</feature>
<keyword evidence="3" id="KW-0732">Signal</keyword>
<dbReference type="KEGG" id="adk:Alide2_3873"/>
<name>F4GFV9_ALIDK</name>
<keyword evidence="6" id="KW-1185">Reference proteome</keyword>
<keyword evidence="1" id="KW-0602">Photosynthesis</keyword>
<dbReference type="SUPFAM" id="SSF110296">
    <property type="entry name" value="Oligoxyloglucan reducing end-specific cellobiohydrolase"/>
    <property type="match status" value="1"/>
</dbReference>